<evidence type="ECO:0000313" key="1">
    <source>
        <dbReference type="EMBL" id="AHJ12335.1"/>
    </source>
</evidence>
<dbReference type="EMBL" id="CP007201">
    <property type="protein sequence ID" value="AHJ13245.1"/>
    <property type="molecule type" value="Genomic_DNA"/>
</dbReference>
<dbReference type="Proteomes" id="UP000019322">
    <property type="component" value="Chromosome"/>
</dbReference>
<dbReference type="KEGG" id="smul:SMUL_1069"/>
<dbReference type="RefSeq" id="WP_025344226.1">
    <property type="nucleotide sequence ID" value="NZ_CP007201.1"/>
</dbReference>
<accession>A0AA86E038</accession>
<evidence type="ECO:0000313" key="3">
    <source>
        <dbReference type="Proteomes" id="UP000019322"/>
    </source>
</evidence>
<dbReference type="EMBL" id="CP007201">
    <property type="protein sequence ID" value="AHJ12335.1"/>
    <property type="molecule type" value="Genomic_DNA"/>
</dbReference>
<protein>
    <submittedName>
        <fullName evidence="2">Uncharacterized protein</fullName>
    </submittedName>
</protein>
<name>A0AA86E038_SULMK</name>
<organism evidence="2 3">
    <name type="scientific">Sulfurospirillum multivorans (strain DM 12446 / JCM 15788 / NBRC 109480)</name>
    <dbReference type="NCBI Taxonomy" id="1150621"/>
    <lineage>
        <taxon>Bacteria</taxon>
        <taxon>Pseudomonadati</taxon>
        <taxon>Campylobacterota</taxon>
        <taxon>Epsilonproteobacteria</taxon>
        <taxon>Campylobacterales</taxon>
        <taxon>Sulfurospirillaceae</taxon>
        <taxon>Sulfurospirillum</taxon>
    </lineage>
</organism>
<dbReference type="AlphaFoldDB" id="A0AA86E038"/>
<dbReference type="KEGG" id="smul:SMUL_1990"/>
<sequence>MKLSDIQWSTVLKNVGGIVTTFNPAIGSGLVVASEVVDKLNGDSMLSDNEVLRNNVVGLSACADIIADYLQKKELNQEVNDDNLKLVMVSLQSHDVLFDKIYAIMK</sequence>
<evidence type="ECO:0000313" key="2">
    <source>
        <dbReference type="EMBL" id="AHJ13245.1"/>
    </source>
</evidence>
<proteinExistence type="predicted"/>
<reference evidence="2 3" key="1">
    <citation type="journal article" date="2014" name="Environ. Microbiol.">
        <title>Insights into organohalide respiration and the versatile catabolism of Sulfurospirillum multivorans gained from comparative genomics and physiological studies.</title>
        <authorList>
            <person name="Goris T."/>
            <person name="Schubert T."/>
            <person name="Gadkari J."/>
            <person name="Wubet T."/>
            <person name="Tarkka M."/>
            <person name="Buscot F."/>
            <person name="Adrian L."/>
            <person name="Diekert G."/>
        </authorList>
    </citation>
    <scope>NUCLEOTIDE SEQUENCE [LARGE SCALE GENOMIC DNA]</scope>
    <source>
        <strain evidence="3">DM 12446 / JCM 15788 / NBRC 109480</strain>
        <strain evidence="2">DSM 12446</strain>
    </source>
</reference>
<gene>
    <name evidence="1" type="ORF">SMUL_1069</name>
    <name evidence="2" type="ORF">SMUL_1990</name>
</gene>